<keyword evidence="2" id="KW-1185">Reference proteome</keyword>
<evidence type="ECO:0000313" key="2">
    <source>
        <dbReference type="Proteomes" id="UP001162131"/>
    </source>
</evidence>
<gene>
    <name evidence="1" type="ORF">BSTOLATCC_MIC46473</name>
</gene>
<comment type="caution">
    <text evidence="1">The sequence shown here is derived from an EMBL/GenBank/DDBJ whole genome shotgun (WGS) entry which is preliminary data.</text>
</comment>
<sequence length="279" mass="31986">MRSKSLDFRAHQPRLYNQELIMKIQADRQVSPLKEQKDSQEEFQQTERHILNKLIIADNFSQQIPKSANWEIANFYSHSSEGLSEVRGNFRPFEIQPNNFGIPIQNLVLRSKPTISLKSIACEINLTFRLIGDSAFFIITRGSGVKDPDAMICKFKKDSDSQRVFVIFGANIGPGNEFKFFKKQEIPELEEINEIQDYVDIKVDLIDNGDDKVFITAVTTNKRCMNSCCNKFIPCFRDTHIMLAGNGDGVLLKNVAVKQVERVESNHQQPVHHECCEIF</sequence>
<organism evidence="1 2">
    <name type="scientific">Blepharisma stoltei</name>
    <dbReference type="NCBI Taxonomy" id="1481888"/>
    <lineage>
        <taxon>Eukaryota</taxon>
        <taxon>Sar</taxon>
        <taxon>Alveolata</taxon>
        <taxon>Ciliophora</taxon>
        <taxon>Postciliodesmatophora</taxon>
        <taxon>Heterotrichea</taxon>
        <taxon>Heterotrichida</taxon>
        <taxon>Blepharismidae</taxon>
        <taxon>Blepharisma</taxon>
    </lineage>
</organism>
<dbReference type="Proteomes" id="UP001162131">
    <property type="component" value="Unassembled WGS sequence"/>
</dbReference>
<evidence type="ECO:0000313" key="1">
    <source>
        <dbReference type="EMBL" id="CAG9328472.1"/>
    </source>
</evidence>
<dbReference type="AlphaFoldDB" id="A0AAU9JR57"/>
<name>A0AAU9JR57_9CILI</name>
<proteinExistence type="predicted"/>
<protein>
    <submittedName>
        <fullName evidence="1">Uncharacterized protein</fullName>
    </submittedName>
</protein>
<accession>A0AAU9JR57</accession>
<reference evidence="1" key="1">
    <citation type="submission" date="2021-09" db="EMBL/GenBank/DDBJ databases">
        <authorList>
            <consortium name="AG Swart"/>
            <person name="Singh M."/>
            <person name="Singh A."/>
            <person name="Seah K."/>
            <person name="Emmerich C."/>
        </authorList>
    </citation>
    <scope>NUCLEOTIDE SEQUENCE</scope>
    <source>
        <strain evidence="1">ATCC30299</strain>
    </source>
</reference>
<dbReference type="EMBL" id="CAJZBQ010000046">
    <property type="protein sequence ID" value="CAG9328472.1"/>
    <property type="molecule type" value="Genomic_DNA"/>
</dbReference>